<sequence length="77" mass="8336">MPYSNSAKPYQVTMFSPEGSAVPLRNQSVAYTSFQRPSRVDENGLSASFTYNAAGDGVKMYVANGTTPVLTRYYIGG</sequence>
<dbReference type="AlphaFoldDB" id="A0A644XKD1"/>
<protein>
    <submittedName>
        <fullName evidence="1">Uncharacterized protein</fullName>
    </submittedName>
</protein>
<name>A0A644XKD1_9ZZZZ</name>
<accession>A0A644XKD1</accession>
<evidence type="ECO:0000313" key="1">
    <source>
        <dbReference type="EMBL" id="MPM16208.1"/>
    </source>
</evidence>
<comment type="caution">
    <text evidence="1">The sequence shown here is derived from an EMBL/GenBank/DDBJ whole genome shotgun (WGS) entry which is preliminary data.</text>
</comment>
<reference evidence="1" key="1">
    <citation type="submission" date="2019-08" db="EMBL/GenBank/DDBJ databases">
        <authorList>
            <person name="Kucharzyk K."/>
            <person name="Murdoch R.W."/>
            <person name="Higgins S."/>
            <person name="Loffler F."/>
        </authorList>
    </citation>
    <scope>NUCLEOTIDE SEQUENCE</scope>
</reference>
<gene>
    <name evidence="1" type="ORF">SDC9_62584</name>
</gene>
<organism evidence="1">
    <name type="scientific">bioreactor metagenome</name>
    <dbReference type="NCBI Taxonomy" id="1076179"/>
    <lineage>
        <taxon>unclassified sequences</taxon>
        <taxon>metagenomes</taxon>
        <taxon>ecological metagenomes</taxon>
    </lineage>
</organism>
<proteinExistence type="predicted"/>
<dbReference type="EMBL" id="VSSQ01002571">
    <property type="protein sequence ID" value="MPM16208.1"/>
    <property type="molecule type" value="Genomic_DNA"/>
</dbReference>